<dbReference type="Gene3D" id="3.40.50.1360">
    <property type="match status" value="1"/>
</dbReference>
<reference evidence="4 5" key="1">
    <citation type="submission" date="2019-08" db="EMBL/GenBank/DDBJ databases">
        <title>In-depth cultivation of the pig gut microbiome towards novel bacterial diversity and tailored functional studies.</title>
        <authorList>
            <person name="Wylensek D."/>
            <person name="Hitch T.C.A."/>
            <person name="Clavel T."/>
        </authorList>
    </citation>
    <scope>NUCLEOTIDE SEQUENCE [LARGE SCALE GENOMIC DNA]</scope>
    <source>
        <strain evidence="4 5">LKV-178-WT-2G</strain>
    </source>
</reference>
<dbReference type="SMART" id="SM01134">
    <property type="entry name" value="DeoRC"/>
    <property type="match status" value="1"/>
</dbReference>
<protein>
    <submittedName>
        <fullName evidence="4">DeoR/GlpR transcriptional regulator</fullName>
    </submittedName>
</protein>
<dbReference type="InterPro" id="IPR036390">
    <property type="entry name" value="WH_DNA-bd_sf"/>
</dbReference>
<dbReference type="SUPFAM" id="SSF46785">
    <property type="entry name" value="Winged helix' DNA-binding domain"/>
    <property type="match status" value="1"/>
</dbReference>
<keyword evidence="1" id="KW-0805">Transcription regulation</keyword>
<dbReference type="InterPro" id="IPR037171">
    <property type="entry name" value="NagB/RpiA_transferase-like"/>
</dbReference>
<keyword evidence="5" id="KW-1185">Reference proteome</keyword>
<dbReference type="SUPFAM" id="SSF100950">
    <property type="entry name" value="NagB/RpiA/CoA transferase-like"/>
    <property type="match status" value="1"/>
</dbReference>
<dbReference type="GO" id="GO:0003700">
    <property type="term" value="F:DNA-binding transcription factor activity"/>
    <property type="evidence" value="ECO:0007669"/>
    <property type="project" value="InterPro"/>
</dbReference>
<dbReference type="InterPro" id="IPR001034">
    <property type="entry name" value="DeoR_HTH"/>
</dbReference>
<evidence type="ECO:0000313" key="5">
    <source>
        <dbReference type="Proteomes" id="UP000470082"/>
    </source>
</evidence>
<evidence type="ECO:0000313" key="4">
    <source>
        <dbReference type="EMBL" id="MSS02128.1"/>
    </source>
</evidence>
<evidence type="ECO:0000259" key="3">
    <source>
        <dbReference type="PROSITE" id="PS51000"/>
    </source>
</evidence>
<dbReference type="SMART" id="SM00420">
    <property type="entry name" value="HTH_DEOR"/>
    <property type="match status" value="1"/>
</dbReference>
<accession>A0A7X2N459</accession>
<dbReference type="InterPro" id="IPR014036">
    <property type="entry name" value="DeoR-like_C"/>
</dbReference>
<dbReference type="AlphaFoldDB" id="A0A7X2N459"/>
<proteinExistence type="predicted"/>
<dbReference type="Pfam" id="PF08220">
    <property type="entry name" value="HTH_DeoR"/>
    <property type="match status" value="1"/>
</dbReference>
<sequence length="253" mass="28626">MLQKERHDHILAKLNLESSIRVRDIALEYNVTEDCIRKDLAILEKEGKLKRIHGGAVSIRENPHTFNVSARLDKYVEEKKCIARKAIELIKPGAMIFLGISTSNIELAKLIYQRNLNITVVTNSVDILLIFSAECDTNLIFIGGGFNKTKDGFVGAITNEILKDYQFDISFIGVVGIDLKHNQLTTYDVNDGMTKRLVISRSKKCYVVVEGAKFEQDGNFVCARLEDFNGIITDKELNNKQKEYLDKKGLEII</sequence>
<name>A0A7X2N459_9FIRM</name>
<comment type="caution">
    <text evidence="4">The sequence shown here is derived from an EMBL/GenBank/DDBJ whole genome shotgun (WGS) entry which is preliminary data.</text>
</comment>
<evidence type="ECO:0000256" key="1">
    <source>
        <dbReference type="ARBA" id="ARBA00023015"/>
    </source>
</evidence>
<dbReference type="RefSeq" id="WP_154461053.1">
    <property type="nucleotide sequence ID" value="NZ_JBJEEW010000017.1"/>
</dbReference>
<dbReference type="PANTHER" id="PTHR30363">
    <property type="entry name" value="HTH-TYPE TRANSCRIPTIONAL REGULATOR SRLR-RELATED"/>
    <property type="match status" value="1"/>
</dbReference>
<organism evidence="4 5">
    <name type="scientific">Floccifex porci</name>
    <dbReference type="NCBI Taxonomy" id="2606629"/>
    <lineage>
        <taxon>Bacteria</taxon>
        <taxon>Bacillati</taxon>
        <taxon>Bacillota</taxon>
        <taxon>Erysipelotrichia</taxon>
        <taxon>Erysipelotrichales</taxon>
        <taxon>Erysipelotrichaceae</taxon>
        <taxon>Floccifex</taxon>
    </lineage>
</organism>
<dbReference type="EMBL" id="VUMM01000021">
    <property type="protein sequence ID" value="MSS02128.1"/>
    <property type="molecule type" value="Genomic_DNA"/>
</dbReference>
<dbReference type="Proteomes" id="UP000470082">
    <property type="component" value="Unassembled WGS sequence"/>
</dbReference>
<evidence type="ECO:0000256" key="2">
    <source>
        <dbReference type="ARBA" id="ARBA00023163"/>
    </source>
</evidence>
<dbReference type="PANTHER" id="PTHR30363:SF44">
    <property type="entry name" value="AGA OPERON TRANSCRIPTIONAL REPRESSOR-RELATED"/>
    <property type="match status" value="1"/>
</dbReference>
<keyword evidence="2" id="KW-0804">Transcription</keyword>
<dbReference type="InterPro" id="IPR050313">
    <property type="entry name" value="Carb_Metab_HTH_regulators"/>
</dbReference>
<gene>
    <name evidence="4" type="ORF">FYJ50_08510</name>
</gene>
<dbReference type="Pfam" id="PF00455">
    <property type="entry name" value="DeoRC"/>
    <property type="match status" value="1"/>
</dbReference>
<dbReference type="PROSITE" id="PS51000">
    <property type="entry name" value="HTH_DEOR_2"/>
    <property type="match status" value="1"/>
</dbReference>
<feature type="domain" description="HTH deoR-type" evidence="3">
    <location>
        <begin position="3"/>
        <end position="58"/>
    </location>
</feature>